<evidence type="ECO:0000313" key="3">
    <source>
        <dbReference type="Proteomes" id="UP000295741"/>
    </source>
</evidence>
<dbReference type="InterPro" id="IPR034660">
    <property type="entry name" value="DinB/YfiT-like"/>
</dbReference>
<gene>
    <name evidence="2" type="ORF">BC659_1508</name>
</gene>
<reference evidence="2 3" key="1">
    <citation type="submission" date="2019-03" db="EMBL/GenBank/DDBJ databases">
        <title>Genomic Encyclopedia of Archaeal and Bacterial Type Strains, Phase II (KMG-II): from individual species to whole genera.</title>
        <authorList>
            <person name="Goeker M."/>
        </authorList>
    </citation>
    <scope>NUCLEOTIDE SEQUENCE [LARGE SCALE GENOMIC DNA]</scope>
    <source>
        <strain evidence="2 3">DSM 28323</strain>
    </source>
</reference>
<dbReference type="OrthoDB" id="154293at2"/>
<evidence type="ECO:0000313" key="2">
    <source>
        <dbReference type="EMBL" id="TDO29419.1"/>
    </source>
</evidence>
<organism evidence="2 3">
    <name type="scientific">Sediminibacterium goheungense</name>
    <dbReference type="NCBI Taxonomy" id="1086393"/>
    <lineage>
        <taxon>Bacteria</taxon>
        <taxon>Pseudomonadati</taxon>
        <taxon>Bacteroidota</taxon>
        <taxon>Chitinophagia</taxon>
        <taxon>Chitinophagales</taxon>
        <taxon>Chitinophagaceae</taxon>
        <taxon>Sediminibacterium</taxon>
    </lineage>
</organism>
<dbReference type="InterPro" id="IPR024344">
    <property type="entry name" value="MDMPI_metal-binding"/>
</dbReference>
<accession>A0A4R6J2B5</accession>
<keyword evidence="3" id="KW-1185">Reference proteome</keyword>
<dbReference type="Pfam" id="PF11716">
    <property type="entry name" value="MDMPI_N"/>
    <property type="match status" value="1"/>
</dbReference>
<name>A0A4R6J2B5_9BACT</name>
<dbReference type="GO" id="GO:0046872">
    <property type="term" value="F:metal ion binding"/>
    <property type="evidence" value="ECO:0007669"/>
    <property type="project" value="InterPro"/>
</dbReference>
<comment type="caution">
    <text evidence="2">The sequence shown here is derived from an EMBL/GenBank/DDBJ whole genome shotgun (WGS) entry which is preliminary data.</text>
</comment>
<evidence type="ECO:0000259" key="1">
    <source>
        <dbReference type="Pfam" id="PF11716"/>
    </source>
</evidence>
<dbReference type="SUPFAM" id="SSF109854">
    <property type="entry name" value="DinB/YfiT-like putative metalloenzymes"/>
    <property type="match status" value="1"/>
</dbReference>
<feature type="domain" description="Mycothiol-dependent maleylpyruvate isomerase metal-binding" evidence="1">
    <location>
        <begin position="15"/>
        <end position="158"/>
    </location>
</feature>
<dbReference type="Gene3D" id="1.20.120.450">
    <property type="entry name" value="dinb family like domain"/>
    <property type="match status" value="1"/>
</dbReference>
<proteinExistence type="predicted"/>
<protein>
    <submittedName>
        <fullName evidence="2">Uncharacterized protein (TIGR03083 family)</fullName>
    </submittedName>
</protein>
<dbReference type="EMBL" id="SNWP01000010">
    <property type="protein sequence ID" value="TDO29419.1"/>
    <property type="molecule type" value="Genomic_DNA"/>
</dbReference>
<dbReference type="RefSeq" id="WP_133474021.1">
    <property type="nucleotide sequence ID" value="NZ_SNWP01000010.1"/>
</dbReference>
<dbReference type="Proteomes" id="UP000295741">
    <property type="component" value="Unassembled WGS sequence"/>
</dbReference>
<sequence length="276" mass="31624">MNSPGPIIITDRIPALDQKLVELLETLSPADWKKQTIAPEWKVEDVILHLLDGNIRILSIQRDQYFGVPPGEIKGYHDLLNYLNTLNADWIKAAKRMSPKLVIELLKETNTEIAAYLPTIDPLAPAMFSVAWAGEEQSANWFHWAREYTEKWHHQQQIRLAVGKERELYTREWYHPHLETSMRALSYHYRNFPGNKGDLLSFHITGEAGGTWHLYHDGTKWKQVENIKTAENLITIEGEIAWRLFTKGIKPEQAGIKVQGNKGAGEHLLSMLAVMA</sequence>
<dbReference type="AlphaFoldDB" id="A0A4R6J2B5"/>